<dbReference type="PANTHER" id="PTHR33365">
    <property type="entry name" value="YALI0B05434P"/>
    <property type="match status" value="1"/>
</dbReference>
<dbReference type="Proteomes" id="UP000024837">
    <property type="component" value="Unassembled WGS sequence"/>
</dbReference>
<evidence type="ECO:0000313" key="4">
    <source>
        <dbReference type="Proteomes" id="UP000024837"/>
    </source>
</evidence>
<dbReference type="OrthoDB" id="3687641at2759"/>
<dbReference type="PANTHER" id="PTHR33365:SF14">
    <property type="entry name" value="TAT PATHWAY SIGNAL SEQUENCE"/>
    <property type="match status" value="1"/>
</dbReference>
<dbReference type="GO" id="GO:0043386">
    <property type="term" value="P:mycotoxin biosynthetic process"/>
    <property type="evidence" value="ECO:0007669"/>
    <property type="project" value="InterPro"/>
</dbReference>
<protein>
    <submittedName>
        <fullName evidence="3">Uncharacterized protein</fullName>
    </submittedName>
</protein>
<comment type="similarity">
    <text evidence="1">Belongs to the ustYa family.</text>
</comment>
<gene>
    <name evidence="3" type="ORF">DRE_03910</name>
</gene>
<keyword evidence="4" id="KW-1185">Reference proteome</keyword>
<dbReference type="HOGENOM" id="CLU_042941_0_0_1"/>
<feature type="region of interest" description="Disordered" evidence="2">
    <location>
        <begin position="1"/>
        <end position="27"/>
    </location>
</feature>
<accession>W7I3V1</accession>
<evidence type="ECO:0000256" key="2">
    <source>
        <dbReference type="SAM" id="MobiDB-lite"/>
    </source>
</evidence>
<feature type="compositionally biased region" description="Polar residues" evidence="2">
    <location>
        <begin position="1"/>
        <end position="11"/>
    </location>
</feature>
<dbReference type="AlphaFoldDB" id="W7I3V1"/>
<sequence>MNIFATQSHPKYNSLAPHPSAHTDNDSEKTLLESAITDDGLSTDTESTIEEDEYHKLRKPWRTLSLQLCITLLNLSLLAGSAFCYYQTFYVKTPLPGYTTFLNEDLKKVSYYSPLLDVIDVPSTTQQINGSLFPGRNPSIFRLPPSPEVDAAWSAVAEVPIFAIPSSAVRILGKDPARTVRLPESLGFPADMHLAQLDSAHQIHCLNALRKAVFASYYYDAAKKPPRNRLHWIHLSHCAGILLQNLMCQANLDVVTLNWVETQENPFPDFSVNKQCRDFGAIQRWQQEHRLSEEVLQKIVRQTEEGGYIELPPPVQNILDAFVEAETPWDFDWAGM</sequence>
<dbReference type="Pfam" id="PF11807">
    <property type="entry name" value="UstYa"/>
    <property type="match status" value="1"/>
</dbReference>
<evidence type="ECO:0000256" key="1">
    <source>
        <dbReference type="ARBA" id="ARBA00035112"/>
    </source>
</evidence>
<evidence type="ECO:0000313" key="3">
    <source>
        <dbReference type="EMBL" id="EWC46898.1"/>
    </source>
</evidence>
<proteinExistence type="inferred from homology"/>
<organism evidence="3 4">
    <name type="scientific">Drechslerella stenobrocha 248</name>
    <dbReference type="NCBI Taxonomy" id="1043628"/>
    <lineage>
        <taxon>Eukaryota</taxon>
        <taxon>Fungi</taxon>
        <taxon>Dikarya</taxon>
        <taxon>Ascomycota</taxon>
        <taxon>Pezizomycotina</taxon>
        <taxon>Orbiliomycetes</taxon>
        <taxon>Orbiliales</taxon>
        <taxon>Orbiliaceae</taxon>
        <taxon>Drechslerella</taxon>
    </lineage>
</organism>
<name>W7I3V1_9PEZI</name>
<dbReference type="InterPro" id="IPR021765">
    <property type="entry name" value="UstYa-like"/>
</dbReference>
<reference evidence="3 4" key="1">
    <citation type="submission" date="2013-05" db="EMBL/GenBank/DDBJ databases">
        <title>Drechslerella stenobrocha genome reveals carnivorous origination and mechanical trapping mechanism of predatory fungi.</title>
        <authorList>
            <person name="Liu X."/>
            <person name="Zhang W."/>
            <person name="Liu K."/>
        </authorList>
    </citation>
    <scope>NUCLEOTIDE SEQUENCE [LARGE SCALE GENOMIC DNA]</scope>
    <source>
        <strain evidence="3 4">248</strain>
    </source>
</reference>
<dbReference type="EMBL" id="KI966414">
    <property type="protein sequence ID" value="EWC46898.1"/>
    <property type="molecule type" value="Genomic_DNA"/>
</dbReference>